<dbReference type="InterPro" id="IPR000551">
    <property type="entry name" value="MerR-type_HTH_dom"/>
</dbReference>
<accession>A0ABM6FAA1</accession>
<dbReference type="PANTHER" id="PTHR30204">
    <property type="entry name" value="REDOX-CYCLING DRUG-SENSING TRANSCRIPTIONAL ACTIVATOR SOXR"/>
    <property type="match status" value="1"/>
</dbReference>
<dbReference type="SUPFAM" id="SSF46955">
    <property type="entry name" value="Putative DNA-binding domain"/>
    <property type="match status" value="1"/>
</dbReference>
<evidence type="ECO:0000259" key="2">
    <source>
        <dbReference type="PROSITE" id="PS50937"/>
    </source>
</evidence>
<dbReference type="PROSITE" id="PS50937">
    <property type="entry name" value="HTH_MERR_2"/>
    <property type="match status" value="1"/>
</dbReference>
<dbReference type="Gene3D" id="1.10.1660.10">
    <property type="match status" value="1"/>
</dbReference>
<gene>
    <name evidence="3" type="ORF">BKK80_22025</name>
</gene>
<dbReference type="SMART" id="SM00422">
    <property type="entry name" value="HTH_MERR"/>
    <property type="match status" value="1"/>
</dbReference>
<dbReference type="PANTHER" id="PTHR30204:SF92">
    <property type="entry name" value="HTH-TYPE TRANSCRIPTIONAL REGULATOR ZNTR"/>
    <property type="match status" value="1"/>
</dbReference>
<dbReference type="InterPro" id="IPR047057">
    <property type="entry name" value="MerR_fam"/>
</dbReference>
<reference evidence="3 4" key="1">
    <citation type="submission" date="2016-10" db="EMBL/GenBank/DDBJ databases">
        <title>Complete genome sequences of three Cupriavidus strains isolated from various Malaysian environments.</title>
        <authorList>
            <person name="Abdullah A.A.-A."/>
            <person name="Shafie N.A.H."/>
            <person name="Lau N.S."/>
        </authorList>
    </citation>
    <scope>NUCLEOTIDE SEQUENCE [LARGE SCALE GENOMIC DNA]</scope>
    <source>
        <strain evidence="3 4">USMAA1020</strain>
    </source>
</reference>
<dbReference type="EMBL" id="CP017755">
    <property type="protein sequence ID" value="AOZ08620.1"/>
    <property type="molecule type" value="Genomic_DNA"/>
</dbReference>
<dbReference type="PROSITE" id="PS00552">
    <property type="entry name" value="HTH_MERR_1"/>
    <property type="match status" value="1"/>
</dbReference>
<dbReference type="Proteomes" id="UP000177515">
    <property type="component" value="Chromosome 2"/>
</dbReference>
<sequence length="120" mass="13744">MRIGELAQRSGVSERMLRYYEQQGLLQPARTEARYRDYDDSQLLAAIRIRQLNASGLKLNAIRVLLPCVREDDPAVFEDCDEIRAVLTSELQQLEIRLRELTESRDTVASYLAALDLSES</sequence>
<keyword evidence="4" id="KW-1185">Reference proteome</keyword>
<feature type="domain" description="HTH merR-type" evidence="2">
    <location>
        <begin position="1"/>
        <end position="68"/>
    </location>
</feature>
<organism evidence="3 4">
    <name type="scientific">Cupriavidus malaysiensis</name>
    <dbReference type="NCBI Taxonomy" id="367825"/>
    <lineage>
        <taxon>Bacteria</taxon>
        <taxon>Pseudomonadati</taxon>
        <taxon>Pseudomonadota</taxon>
        <taxon>Betaproteobacteria</taxon>
        <taxon>Burkholderiales</taxon>
        <taxon>Burkholderiaceae</taxon>
        <taxon>Cupriavidus</taxon>
    </lineage>
</organism>
<keyword evidence="1" id="KW-0238">DNA-binding</keyword>
<proteinExistence type="predicted"/>
<dbReference type="InterPro" id="IPR009061">
    <property type="entry name" value="DNA-bd_dom_put_sf"/>
</dbReference>
<evidence type="ECO:0000256" key="1">
    <source>
        <dbReference type="ARBA" id="ARBA00023125"/>
    </source>
</evidence>
<dbReference type="Pfam" id="PF13411">
    <property type="entry name" value="MerR_1"/>
    <property type="match status" value="1"/>
</dbReference>
<evidence type="ECO:0000313" key="4">
    <source>
        <dbReference type="Proteomes" id="UP000177515"/>
    </source>
</evidence>
<name>A0ABM6FAA1_9BURK</name>
<dbReference type="PRINTS" id="PR00040">
    <property type="entry name" value="HTHMERR"/>
</dbReference>
<evidence type="ECO:0000313" key="3">
    <source>
        <dbReference type="EMBL" id="AOZ08620.1"/>
    </source>
</evidence>
<protein>
    <submittedName>
        <fullName evidence="3">MerR family transcriptional regulator</fullName>
    </submittedName>
</protein>